<feature type="region of interest" description="Disordered" evidence="2">
    <location>
        <begin position="456"/>
        <end position="501"/>
    </location>
</feature>
<dbReference type="PROSITE" id="PS50158">
    <property type="entry name" value="ZF_CCHC"/>
    <property type="match status" value="1"/>
</dbReference>
<dbReference type="SUPFAM" id="SSF57756">
    <property type="entry name" value="Retrovirus zinc finger-like domains"/>
    <property type="match status" value="1"/>
</dbReference>
<dbReference type="InterPro" id="IPR001878">
    <property type="entry name" value="Znf_CCHC"/>
</dbReference>
<name>A0ABM1YAK3_AEDAL</name>
<dbReference type="GeneID" id="115261683"/>
<evidence type="ECO:0000313" key="5">
    <source>
        <dbReference type="Proteomes" id="UP000069940"/>
    </source>
</evidence>
<evidence type="ECO:0000256" key="2">
    <source>
        <dbReference type="SAM" id="MobiDB-lite"/>
    </source>
</evidence>
<evidence type="ECO:0000313" key="4">
    <source>
        <dbReference type="EnsemblMetazoa" id="AALFPA23_007361.P9758"/>
    </source>
</evidence>
<reference evidence="5" key="1">
    <citation type="journal article" date="2015" name="Proc. Natl. Acad. Sci. U.S.A.">
        <title>Genome sequence of the Asian Tiger mosquito, Aedes albopictus, reveals insights into its biology, genetics, and evolution.</title>
        <authorList>
            <person name="Chen X.G."/>
            <person name="Jiang X."/>
            <person name="Gu J."/>
            <person name="Xu M."/>
            <person name="Wu Y."/>
            <person name="Deng Y."/>
            <person name="Zhang C."/>
            <person name="Bonizzoni M."/>
            <person name="Dermauw W."/>
            <person name="Vontas J."/>
            <person name="Armbruster P."/>
            <person name="Huang X."/>
            <person name="Yang Y."/>
            <person name="Zhang H."/>
            <person name="He W."/>
            <person name="Peng H."/>
            <person name="Liu Y."/>
            <person name="Wu K."/>
            <person name="Chen J."/>
            <person name="Lirakis M."/>
            <person name="Topalis P."/>
            <person name="Van Leeuwen T."/>
            <person name="Hall A.B."/>
            <person name="Jiang X."/>
            <person name="Thorpe C."/>
            <person name="Mueller R.L."/>
            <person name="Sun C."/>
            <person name="Waterhouse R.M."/>
            <person name="Yan G."/>
            <person name="Tu Z.J."/>
            <person name="Fang X."/>
            <person name="James A.A."/>
        </authorList>
    </citation>
    <scope>NUCLEOTIDE SEQUENCE [LARGE SCALE GENOMIC DNA]</scope>
    <source>
        <strain evidence="5">Foshan</strain>
    </source>
</reference>
<feature type="region of interest" description="Disordered" evidence="2">
    <location>
        <begin position="1"/>
        <end position="48"/>
    </location>
</feature>
<keyword evidence="1" id="KW-0863">Zinc-finger</keyword>
<protein>
    <recommendedName>
        <fullName evidence="3">CCHC-type domain-containing protein</fullName>
    </recommendedName>
</protein>
<evidence type="ECO:0000256" key="1">
    <source>
        <dbReference type="PROSITE-ProRule" id="PRU00047"/>
    </source>
</evidence>
<dbReference type="SMART" id="SM00343">
    <property type="entry name" value="ZnF_C2HC"/>
    <property type="match status" value="2"/>
</dbReference>
<reference evidence="4" key="2">
    <citation type="submission" date="2025-05" db="UniProtKB">
        <authorList>
            <consortium name="EnsemblMetazoa"/>
        </authorList>
    </citation>
    <scope>IDENTIFICATION</scope>
    <source>
        <strain evidence="4">Foshan</strain>
    </source>
</reference>
<feature type="compositionally biased region" description="Basic and acidic residues" evidence="2">
    <location>
        <begin position="479"/>
        <end position="494"/>
    </location>
</feature>
<keyword evidence="1" id="KW-0479">Metal-binding</keyword>
<keyword evidence="1" id="KW-0862">Zinc</keyword>
<dbReference type="InterPro" id="IPR036875">
    <property type="entry name" value="Znf_CCHC_sf"/>
</dbReference>
<accession>A0ABM1YAK3</accession>
<dbReference type="Proteomes" id="UP000069940">
    <property type="component" value="Unassembled WGS sequence"/>
</dbReference>
<feature type="domain" description="CCHC-type" evidence="3">
    <location>
        <begin position="437"/>
        <end position="451"/>
    </location>
</feature>
<sequence>MSESEEDDHIGYYNVADIAPSGVTSKPKRKKKVSSHDKDTSGAKRRKSLIVRHQKVLKTKRQTLPTGFMERKRFEKLEKDLEEERARNSLLVDEMNKMLEVEEPTVGTSTVVHSPNTGGQSSIEFEGIVPSSTHRSKTTTSFEETKFMASINQLSVSSVNVPECRPAIESEDINRHTFEQWRDLLVDSMALAGITDEVTKFTIFKVKAGPRLLDIYRNAKADEDAPEADLFPFTHALYRLKAYFGSGSDIMLQRRRLALMEQKMDESDLAFVTRVGSAARLCDYGKGKEFEEIVGTIAEHAQSKEVRTMALKLLSRNGTFSDLVDKVREIEAIRLNEKFFSQKHGVKTEAIVAPVSADFPRRPGGTQRYPGRAISQRGYRGNPVASRYPTYQGFSRPEVRSGFNQQRNFFTPQRNRCWRCTSVYHTPAKCHAINKDCRNCGRIGHIQVACPLVSTDIPKPSAPVQEPDEGSSRKTIAAIEKREDEKTEVSDSDHFSASCQE</sequence>
<dbReference type="Gene3D" id="4.10.60.10">
    <property type="entry name" value="Zinc finger, CCHC-type"/>
    <property type="match status" value="1"/>
</dbReference>
<evidence type="ECO:0000259" key="3">
    <source>
        <dbReference type="PROSITE" id="PS50158"/>
    </source>
</evidence>
<organism evidence="4 5">
    <name type="scientific">Aedes albopictus</name>
    <name type="common">Asian tiger mosquito</name>
    <name type="synonym">Stegomyia albopicta</name>
    <dbReference type="NCBI Taxonomy" id="7160"/>
    <lineage>
        <taxon>Eukaryota</taxon>
        <taxon>Metazoa</taxon>
        <taxon>Ecdysozoa</taxon>
        <taxon>Arthropoda</taxon>
        <taxon>Hexapoda</taxon>
        <taxon>Insecta</taxon>
        <taxon>Pterygota</taxon>
        <taxon>Neoptera</taxon>
        <taxon>Endopterygota</taxon>
        <taxon>Diptera</taxon>
        <taxon>Nematocera</taxon>
        <taxon>Culicoidea</taxon>
        <taxon>Culicidae</taxon>
        <taxon>Culicinae</taxon>
        <taxon>Aedini</taxon>
        <taxon>Aedes</taxon>
        <taxon>Stegomyia</taxon>
    </lineage>
</organism>
<keyword evidence="5" id="KW-1185">Reference proteome</keyword>
<proteinExistence type="predicted"/>
<dbReference type="EnsemblMetazoa" id="AALFPA23_007361.R9758">
    <property type="protein sequence ID" value="AALFPA23_007361.P9758"/>
    <property type="gene ID" value="AALFPA23_007361"/>
</dbReference>
<dbReference type="RefSeq" id="XP_062713313.1">
    <property type="nucleotide sequence ID" value="XM_062857329.1"/>
</dbReference>